<dbReference type="AlphaFoldDB" id="A0A3L9ZRB7"/>
<gene>
    <name evidence="1" type="ORF">BC961_2201</name>
</gene>
<sequence length="478" mass="53135">MKNLKITITAVMALFLFQSCSEDKMDEINADKNNPTNIPSRLIITDVMSASAFTITGSDYSFYAGIYAELNAGKHNQMFNAQIRKGEPTAESTYNNPWNASYRQLKTLQTIIAKCSEGGSEVGNYQTLGVAQILYAYNLAILTDLFGDVPYSEASKPSEFLQPKLDKQEDIYNSVFALLKDAIVNLDKATPYKLGNQDIIYASNSAKWKKAANGLLARYTMRLSLRKADYAAVISYVDASFSNVSEEFKLVHPNVPNPYALFKRDRDGLGVAKSFYDILKANGNADIRNQEFFTKIDGSVATFDNSLVFPVEGQTIYSNSALMNDKNPIYLMSYHELLFLKAEAQARLGLATAQATMNSAIKAAYTKAQEKTFTTQQADTYIASIGTLTGNALLKKIMVEKYISFYENEGIEAFNDIRRLKAMGNGDLIPMVNPQTEKFPNRFGYGQSDVSANLKVKEAFGDGSYVYTEKVWWAGGTR</sequence>
<dbReference type="EMBL" id="REFH01000010">
    <property type="protein sequence ID" value="RMA74870.1"/>
    <property type="molecule type" value="Genomic_DNA"/>
</dbReference>
<dbReference type="SUPFAM" id="SSF48452">
    <property type="entry name" value="TPR-like"/>
    <property type="match status" value="1"/>
</dbReference>
<organism evidence="1 2">
    <name type="scientific">Flavobacterium weaverense</name>
    <dbReference type="NCBI Taxonomy" id="271156"/>
    <lineage>
        <taxon>Bacteria</taxon>
        <taxon>Pseudomonadati</taxon>
        <taxon>Bacteroidota</taxon>
        <taxon>Flavobacteriia</taxon>
        <taxon>Flavobacteriales</taxon>
        <taxon>Flavobacteriaceae</taxon>
        <taxon>Flavobacterium</taxon>
    </lineage>
</organism>
<evidence type="ECO:0000313" key="1">
    <source>
        <dbReference type="EMBL" id="RMA74870.1"/>
    </source>
</evidence>
<dbReference type="InterPro" id="IPR041662">
    <property type="entry name" value="SusD-like_2"/>
</dbReference>
<reference evidence="1 2" key="1">
    <citation type="submission" date="2018-10" db="EMBL/GenBank/DDBJ databases">
        <title>Genomic Encyclopedia of Archaeal and Bacterial Type Strains, Phase II (KMG-II): from individual species to whole genera.</title>
        <authorList>
            <person name="Goeker M."/>
        </authorList>
    </citation>
    <scope>NUCLEOTIDE SEQUENCE [LARGE SCALE GENOMIC DNA]</scope>
    <source>
        <strain evidence="1 2">DSM 19727</strain>
    </source>
</reference>
<accession>A0A3L9ZRB7</accession>
<dbReference type="OrthoDB" id="725917at2"/>
<dbReference type="Proteomes" id="UP000280368">
    <property type="component" value="Unassembled WGS sequence"/>
</dbReference>
<dbReference type="PROSITE" id="PS51257">
    <property type="entry name" value="PROKAR_LIPOPROTEIN"/>
    <property type="match status" value="1"/>
</dbReference>
<dbReference type="Gene3D" id="1.25.40.390">
    <property type="match status" value="2"/>
</dbReference>
<proteinExistence type="predicted"/>
<name>A0A3L9ZRB7_9FLAO</name>
<evidence type="ECO:0000313" key="2">
    <source>
        <dbReference type="Proteomes" id="UP000280368"/>
    </source>
</evidence>
<comment type="caution">
    <text evidence="1">The sequence shown here is derived from an EMBL/GenBank/DDBJ whole genome shotgun (WGS) entry which is preliminary data.</text>
</comment>
<dbReference type="Pfam" id="PF12771">
    <property type="entry name" value="SusD-like_2"/>
    <property type="match status" value="1"/>
</dbReference>
<dbReference type="RefSeq" id="WP_121925827.1">
    <property type="nucleotide sequence ID" value="NZ_CBCSGA010000004.1"/>
</dbReference>
<dbReference type="Gene3D" id="1.20.120.840">
    <property type="entry name" value="SusD-like, tetratrico peptide repeats domain"/>
    <property type="match status" value="1"/>
</dbReference>
<keyword evidence="2" id="KW-1185">Reference proteome</keyword>
<dbReference type="InterPro" id="IPR011990">
    <property type="entry name" value="TPR-like_helical_dom_sf"/>
</dbReference>
<protein>
    <submittedName>
        <fullName evidence="1">SusD-like starch-binding protein associating with outer membrane</fullName>
    </submittedName>
</protein>